<keyword evidence="3" id="KW-1185">Reference proteome</keyword>
<dbReference type="InterPro" id="IPR003695">
    <property type="entry name" value="Ppx_GppA_N"/>
</dbReference>
<accession>A0AAE3M2X3</accession>
<dbReference type="Proteomes" id="UP001209229">
    <property type="component" value="Unassembled WGS sequence"/>
</dbReference>
<dbReference type="Gene3D" id="3.30.420.150">
    <property type="entry name" value="Exopolyphosphatase. Domain 2"/>
    <property type="match status" value="1"/>
</dbReference>
<proteinExistence type="predicted"/>
<dbReference type="Pfam" id="PF02541">
    <property type="entry name" value="Ppx-GppA"/>
    <property type="match status" value="1"/>
</dbReference>
<feature type="domain" description="Ppx/GppA phosphatase N-terminal" evidence="1">
    <location>
        <begin position="17"/>
        <end position="308"/>
    </location>
</feature>
<evidence type="ECO:0000313" key="2">
    <source>
        <dbReference type="EMBL" id="MCW3786109.1"/>
    </source>
</evidence>
<sequence>MQIAIIDLGTNTFNLLIAEVNANNNYTILSETKYPAKIGKGGINNNTITPEAFERGFKALETHLETIAQFNVDQIKCFATSAIRSASNGKTFVSQVKEKFNLDINVIQGDKEAELIYDGVKQVVPIGAENVLIMDIGGGSTEFIIANKNEVVWKHSFNIGAARMLDLIQPSQPIKTDEISKLETYISSELELLFTEIKKHKVDRLVGSSGSFDTIAAMIAVEEHPHLDMSKTTSYKIEMDLFEKLHQKYLSSTLEERLQMKKMESHRAEMIVLASIFIKFTIEKLNIKEVFQCNYALKEGAIYQILNKKI</sequence>
<dbReference type="InterPro" id="IPR050273">
    <property type="entry name" value="GppA/Ppx_hydrolase"/>
</dbReference>
<evidence type="ECO:0000259" key="1">
    <source>
        <dbReference type="Pfam" id="PF02541"/>
    </source>
</evidence>
<dbReference type="AlphaFoldDB" id="A0AAE3M2X3"/>
<evidence type="ECO:0000313" key="3">
    <source>
        <dbReference type="Proteomes" id="UP001209229"/>
    </source>
</evidence>
<dbReference type="CDD" id="cd24055">
    <property type="entry name" value="ASKHA_NBD_ChPPX-like"/>
    <property type="match status" value="1"/>
</dbReference>
<protein>
    <submittedName>
        <fullName evidence="2">Phosphatase</fullName>
    </submittedName>
</protein>
<dbReference type="SUPFAM" id="SSF53067">
    <property type="entry name" value="Actin-like ATPase domain"/>
    <property type="match status" value="2"/>
</dbReference>
<dbReference type="EMBL" id="JAPDPJ010000010">
    <property type="protein sequence ID" value="MCW3786109.1"/>
    <property type="molecule type" value="Genomic_DNA"/>
</dbReference>
<reference evidence="2" key="1">
    <citation type="submission" date="2022-10" db="EMBL/GenBank/DDBJ databases">
        <authorList>
            <person name="Yu W.X."/>
        </authorList>
    </citation>
    <scope>NUCLEOTIDE SEQUENCE</scope>
    <source>
        <strain evidence="2">AAT</strain>
    </source>
</reference>
<dbReference type="RefSeq" id="WP_301189679.1">
    <property type="nucleotide sequence ID" value="NZ_JAPDPJ010000010.1"/>
</dbReference>
<dbReference type="PANTHER" id="PTHR30005">
    <property type="entry name" value="EXOPOLYPHOSPHATASE"/>
    <property type="match status" value="1"/>
</dbReference>
<gene>
    <name evidence="2" type="ORF">OM075_06490</name>
</gene>
<dbReference type="GO" id="GO:0016462">
    <property type="term" value="F:pyrophosphatase activity"/>
    <property type="evidence" value="ECO:0007669"/>
    <property type="project" value="TreeGrafter"/>
</dbReference>
<dbReference type="InterPro" id="IPR043129">
    <property type="entry name" value="ATPase_NBD"/>
</dbReference>
<organism evidence="2 3">
    <name type="scientific">Plebeiibacterium sediminum</name>
    <dbReference type="NCBI Taxonomy" id="2992112"/>
    <lineage>
        <taxon>Bacteria</taxon>
        <taxon>Pseudomonadati</taxon>
        <taxon>Bacteroidota</taxon>
        <taxon>Bacteroidia</taxon>
        <taxon>Marinilabiliales</taxon>
        <taxon>Marinilabiliaceae</taxon>
        <taxon>Plebeiibacterium</taxon>
    </lineage>
</organism>
<name>A0AAE3M2X3_9BACT</name>
<comment type="caution">
    <text evidence="2">The sequence shown here is derived from an EMBL/GenBank/DDBJ whole genome shotgun (WGS) entry which is preliminary data.</text>
</comment>
<dbReference type="PANTHER" id="PTHR30005:SF0">
    <property type="entry name" value="RETROGRADE REGULATION PROTEIN 2"/>
    <property type="match status" value="1"/>
</dbReference>
<dbReference type="Gene3D" id="3.30.420.40">
    <property type="match status" value="1"/>
</dbReference>